<evidence type="ECO:0000259" key="8">
    <source>
        <dbReference type="PROSITE" id="PS51733"/>
    </source>
</evidence>
<dbReference type="CDD" id="cd16443">
    <property type="entry name" value="LplA"/>
    <property type="match status" value="1"/>
</dbReference>
<evidence type="ECO:0000256" key="7">
    <source>
        <dbReference type="ARBA" id="ARBA00048037"/>
    </source>
</evidence>
<evidence type="ECO:0000256" key="2">
    <source>
        <dbReference type="ARBA" id="ARBA00005124"/>
    </source>
</evidence>
<organism evidence="9 10">
    <name type="scientific">Candidatus Alectryocaccomicrobium excrementavium</name>
    <dbReference type="NCBI Taxonomy" id="2840668"/>
    <lineage>
        <taxon>Bacteria</taxon>
        <taxon>Bacillati</taxon>
        <taxon>Bacillota</taxon>
        <taxon>Clostridia</taxon>
        <taxon>Candidatus Alectryocaccomicrobium</taxon>
    </lineage>
</organism>
<comment type="caution">
    <text evidence="9">The sequence shown here is derived from an EMBL/GenBank/DDBJ whole genome shotgun (WGS) entry which is preliminary data.</text>
</comment>
<dbReference type="InterPro" id="IPR019491">
    <property type="entry name" value="Lipoate_protein_ligase_C"/>
</dbReference>
<comment type="catalytic activity">
    <reaction evidence="7">
        <text>L-lysyl-[lipoyl-carrier protein] + (R)-lipoate + ATP = N(6)-[(R)-lipoyl]-L-lysyl-[lipoyl-carrier protein] + AMP + diphosphate + H(+)</text>
        <dbReference type="Rhea" id="RHEA:49288"/>
        <dbReference type="Rhea" id="RHEA-COMP:10500"/>
        <dbReference type="Rhea" id="RHEA-COMP:10502"/>
        <dbReference type="ChEBI" id="CHEBI:15378"/>
        <dbReference type="ChEBI" id="CHEBI:29969"/>
        <dbReference type="ChEBI" id="CHEBI:30616"/>
        <dbReference type="ChEBI" id="CHEBI:33019"/>
        <dbReference type="ChEBI" id="CHEBI:83088"/>
        <dbReference type="ChEBI" id="CHEBI:83099"/>
        <dbReference type="ChEBI" id="CHEBI:456215"/>
        <dbReference type="EC" id="6.3.1.20"/>
    </reaction>
</comment>
<reference evidence="9" key="1">
    <citation type="submission" date="2020-10" db="EMBL/GenBank/DDBJ databases">
        <authorList>
            <person name="Gilroy R."/>
        </authorList>
    </citation>
    <scope>NUCLEOTIDE SEQUENCE</scope>
    <source>
        <strain evidence="9">13766</strain>
    </source>
</reference>
<evidence type="ECO:0000256" key="5">
    <source>
        <dbReference type="ARBA" id="ARBA00022741"/>
    </source>
</evidence>
<dbReference type="Pfam" id="PF10437">
    <property type="entry name" value="Lip_prot_lig_C"/>
    <property type="match status" value="1"/>
</dbReference>
<comment type="pathway">
    <text evidence="1">Protein modification; protein lipoylation via exogenous pathway; protein N(6)-(lipoyl)lysine from lipoate: step 2/2.</text>
</comment>
<dbReference type="GO" id="GO:0009249">
    <property type="term" value="P:protein lipoylation"/>
    <property type="evidence" value="ECO:0007669"/>
    <property type="project" value="InterPro"/>
</dbReference>
<dbReference type="GO" id="GO:0005524">
    <property type="term" value="F:ATP binding"/>
    <property type="evidence" value="ECO:0007669"/>
    <property type="project" value="UniProtKB-KW"/>
</dbReference>
<dbReference type="Gene3D" id="3.30.930.10">
    <property type="entry name" value="Bira Bifunctional Protein, Domain 2"/>
    <property type="match status" value="1"/>
</dbReference>
<accession>A0A9D1K6J2</accession>
<evidence type="ECO:0000256" key="3">
    <source>
        <dbReference type="ARBA" id="ARBA00012367"/>
    </source>
</evidence>
<dbReference type="InterPro" id="IPR045864">
    <property type="entry name" value="aa-tRNA-synth_II/BPL/LPL"/>
</dbReference>
<evidence type="ECO:0000256" key="1">
    <source>
        <dbReference type="ARBA" id="ARBA00005085"/>
    </source>
</evidence>
<dbReference type="Proteomes" id="UP000824140">
    <property type="component" value="Unassembled WGS sequence"/>
</dbReference>
<dbReference type="PANTHER" id="PTHR12561:SF3">
    <property type="entry name" value="LIPOYLTRANSFERASE 1, MITOCHONDRIAL"/>
    <property type="match status" value="1"/>
</dbReference>
<dbReference type="Gene3D" id="3.30.390.50">
    <property type="entry name" value="CO dehydrogenase flavoprotein, C-terminal domain"/>
    <property type="match status" value="1"/>
</dbReference>
<evidence type="ECO:0000313" key="9">
    <source>
        <dbReference type="EMBL" id="HIS93614.1"/>
    </source>
</evidence>
<feature type="domain" description="BPL/LPL catalytic" evidence="8">
    <location>
        <begin position="30"/>
        <end position="212"/>
    </location>
</feature>
<dbReference type="GO" id="GO:0005737">
    <property type="term" value="C:cytoplasm"/>
    <property type="evidence" value="ECO:0007669"/>
    <property type="project" value="TreeGrafter"/>
</dbReference>
<evidence type="ECO:0000313" key="10">
    <source>
        <dbReference type="Proteomes" id="UP000824140"/>
    </source>
</evidence>
<dbReference type="PANTHER" id="PTHR12561">
    <property type="entry name" value="LIPOATE-PROTEIN LIGASE"/>
    <property type="match status" value="1"/>
</dbReference>
<comment type="pathway">
    <text evidence="2">Protein modification; protein lipoylation via exogenous pathway; protein N(6)-(lipoyl)lysine from lipoate: step 1/2.</text>
</comment>
<reference evidence="9" key="2">
    <citation type="journal article" date="2021" name="PeerJ">
        <title>Extensive microbial diversity within the chicken gut microbiome revealed by metagenomics and culture.</title>
        <authorList>
            <person name="Gilroy R."/>
            <person name="Ravi A."/>
            <person name="Getino M."/>
            <person name="Pursley I."/>
            <person name="Horton D.L."/>
            <person name="Alikhan N.F."/>
            <person name="Baker D."/>
            <person name="Gharbi K."/>
            <person name="Hall N."/>
            <person name="Watson M."/>
            <person name="Adriaenssens E.M."/>
            <person name="Foster-Nyarko E."/>
            <person name="Jarju S."/>
            <person name="Secka A."/>
            <person name="Antonio M."/>
            <person name="Oren A."/>
            <person name="Chaudhuri R.R."/>
            <person name="La Ragione R."/>
            <person name="Hildebrand F."/>
            <person name="Pallen M.J."/>
        </authorList>
    </citation>
    <scope>NUCLEOTIDE SEQUENCE</scope>
    <source>
        <strain evidence="9">13766</strain>
    </source>
</reference>
<dbReference type="SUPFAM" id="SSF82649">
    <property type="entry name" value="SufE/NifU"/>
    <property type="match status" value="1"/>
</dbReference>
<dbReference type="NCBIfam" id="TIGR00545">
    <property type="entry name" value="lipoyltrans"/>
    <property type="match status" value="1"/>
</dbReference>
<protein>
    <recommendedName>
        <fullName evidence="3">lipoate--protein ligase</fullName>
        <ecNumber evidence="3">6.3.1.20</ecNumber>
    </recommendedName>
</protein>
<dbReference type="PROSITE" id="PS51733">
    <property type="entry name" value="BPL_LPL_CATALYTIC"/>
    <property type="match status" value="1"/>
</dbReference>
<evidence type="ECO:0000256" key="4">
    <source>
        <dbReference type="ARBA" id="ARBA00022598"/>
    </source>
</evidence>
<keyword evidence="6" id="KW-0067">ATP-binding</keyword>
<evidence type="ECO:0000256" key="6">
    <source>
        <dbReference type="ARBA" id="ARBA00022840"/>
    </source>
</evidence>
<name>A0A9D1K6J2_9FIRM</name>
<keyword evidence="4 9" id="KW-0436">Ligase</keyword>
<dbReference type="EC" id="6.3.1.20" evidence="3"/>
<dbReference type="SUPFAM" id="SSF55681">
    <property type="entry name" value="Class II aaRS and biotin synthetases"/>
    <property type="match status" value="1"/>
</dbReference>
<dbReference type="AlphaFoldDB" id="A0A9D1K6J2"/>
<dbReference type="GO" id="GO:0016979">
    <property type="term" value="F:lipoate-protein ligase activity"/>
    <property type="evidence" value="ECO:0007669"/>
    <property type="project" value="UniProtKB-EC"/>
</dbReference>
<dbReference type="EMBL" id="DVJN01000218">
    <property type="protein sequence ID" value="HIS93614.1"/>
    <property type="molecule type" value="Genomic_DNA"/>
</dbReference>
<proteinExistence type="predicted"/>
<sequence>MIERATVFVAKGHNPHRNLAMEALLTESMPEGEAGLMLWQNDNAVIIGAGQNAWRECDIAAMERDHVALARRPSGGGAVFHDLGNLNFSFFLPRAEYDVARQLGVVLSAVRAFGVEAEMTGRNDLTAGGRKFSGNAFRFVHDRALHHGTLLVRADMARGEKYLSVSPEKLKSKGVASVRARVVNLAELAGVSVAHLAEALAEAFAAEYGPTRRVEAEALSLPGLEERAARYASWEWNFARSPRGEFEREHRFLWGGVQVQFSVLGGNIAGVFAYTDAMDENLAGKIASALEGCPFQPAAVEKRLLPVNGELAAWLAAAL</sequence>
<keyword evidence="5" id="KW-0547">Nucleotide-binding</keyword>
<dbReference type="InterPro" id="IPR004143">
    <property type="entry name" value="BPL_LPL_catalytic"/>
</dbReference>
<dbReference type="InterPro" id="IPR004562">
    <property type="entry name" value="LipoylTrfase_LipoateP_Ligase"/>
</dbReference>
<gene>
    <name evidence="9" type="ORF">IAA84_11425</name>
</gene>
<dbReference type="GO" id="GO:0017118">
    <property type="term" value="F:lipoyltransferase activity"/>
    <property type="evidence" value="ECO:0007669"/>
    <property type="project" value="TreeGrafter"/>
</dbReference>
<dbReference type="Pfam" id="PF21948">
    <property type="entry name" value="LplA-B_cat"/>
    <property type="match status" value="1"/>
</dbReference>